<evidence type="ECO:0000313" key="12">
    <source>
        <dbReference type="Proteomes" id="UP000078561"/>
    </source>
</evidence>
<name>A0A168KSH4_ABSGL</name>
<evidence type="ECO:0000256" key="7">
    <source>
        <dbReference type="ARBA" id="ARBA00044228"/>
    </source>
</evidence>
<keyword evidence="4" id="KW-0396">Initiation factor</keyword>
<evidence type="ECO:0000256" key="8">
    <source>
        <dbReference type="ARBA" id="ARBA00046432"/>
    </source>
</evidence>
<gene>
    <name evidence="11" type="primary">ABSGL_00644.1 scaffold 832</name>
</gene>
<dbReference type="SUPFAM" id="SSF100950">
    <property type="entry name" value="NagB/RpiA/CoA transferase-like"/>
    <property type="match status" value="1"/>
</dbReference>
<feature type="compositionally biased region" description="Low complexity" evidence="10">
    <location>
        <begin position="141"/>
        <end position="151"/>
    </location>
</feature>
<dbReference type="STRING" id="4829.A0A168KSH4"/>
<dbReference type="InterPro" id="IPR037171">
    <property type="entry name" value="NagB/RpiA_transferase-like"/>
</dbReference>
<keyword evidence="12" id="KW-1185">Reference proteome</keyword>
<accession>A0A168KSH4</accession>
<dbReference type="InterPro" id="IPR000649">
    <property type="entry name" value="IF-2B-related"/>
</dbReference>
<feature type="compositionally biased region" description="Acidic residues" evidence="10">
    <location>
        <begin position="90"/>
        <end position="119"/>
    </location>
</feature>
<dbReference type="GO" id="GO:0005829">
    <property type="term" value="C:cytosol"/>
    <property type="evidence" value="ECO:0007669"/>
    <property type="project" value="UniProtKB-SubCell"/>
</dbReference>
<feature type="region of interest" description="Disordered" evidence="10">
    <location>
        <begin position="90"/>
        <end position="176"/>
    </location>
</feature>
<organism evidence="11">
    <name type="scientific">Absidia glauca</name>
    <name type="common">Pin mould</name>
    <dbReference type="NCBI Taxonomy" id="4829"/>
    <lineage>
        <taxon>Eukaryota</taxon>
        <taxon>Fungi</taxon>
        <taxon>Fungi incertae sedis</taxon>
        <taxon>Mucoromycota</taxon>
        <taxon>Mucoromycotina</taxon>
        <taxon>Mucoromycetes</taxon>
        <taxon>Mucorales</taxon>
        <taxon>Cunninghamellaceae</taxon>
        <taxon>Absidia</taxon>
    </lineage>
</organism>
<dbReference type="FunCoup" id="A0A168KSH4">
    <property type="interactions" value="460"/>
</dbReference>
<protein>
    <recommendedName>
        <fullName evidence="6">Translation initiation factor eIF2B subunit beta</fullName>
    </recommendedName>
    <alternativeName>
        <fullName evidence="7">eIF2B GDP-GTP exchange factor subunit beta</fullName>
    </alternativeName>
</protein>
<evidence type="ECO:0000313" key="11">
    <source>
        <dbReference type="EMBL" id="SAL95326.1"/>
    </source>
</evidence>
<comment type="subcellular location">
    <subcellularLocation>
        <location evidence="1">Cytoplasm</location>
        <location evidence="1">Cytosol</location>
    </subcellularLocation>
</comment>
<evidence type="ECO:0000256" key="5">
    <source>
        <dbReference type="ARBA" id="ARBA00022917"/>
    </source>
</evidence>
<evidence type="ECO:0000256" key="6">
    <source>
        <dbReference type="ARBA" id="ARBA00044122"/>
    </source>
</evidence>
<dbReference type="Gene3D" id="3.40.50.10470">
    <property type="entry name" value="Translation initiation factor eif-2b, domain 2"/>
    <property type="match status" value="1"/>
</dbReference>
<dbReference type="GO" id="GO:0003743">
    <property type="term" value="F:translation initiation factor activity"/>
    <property type="evidence" value="ECO:0007669"/>
    <property type="project" value="UniProtKB-KW"/>
</dbReference>
<dbReference type="OrthoDB" id="269919at2759"/>
<dbReference type="Pfam" id="PF01008">
    <property type="entry name" value="IF-2B"/>
    <property type="match status" value="1"/>
</dbReference>
<comment type="subunit">
    <text evidence="8">Component of the translation initiation factor 2B (eIF2B) complex which is a heterodecamer of two sets of five different subunits: alpha, beta, gamma, delta and epsilon. Subunits alpha, beta and delta comprise a regulatory subcomplex and subunits epsilon and gamma comprise a catalytic subcomplex. Within the complex, the hexameric regulatory complex resides at the center, with the two heterodimeric catalytic subcomplexes bound on opposite sides.</text>
</comment>
<evidence type="ECO:0000256" key="10">
    <source>
        <dbReference type="SAM" id="MobiDB-lite"/>
    </source>
</evidence>
<dbReference type="GO" id="GO:0005851">
    <property type="term" value="C:eukaryotic translation initiation factor 2B complex"/>
    <property type="evidence" value="ECO:0007669"/>
    <property type="project" value="TreeGrafter"/>
</dbReference>
<dbReference type="PANTHER" id="PTHR45859:SF1">
    <property type="entry name" value="TRANSLATION INITIATION FACTOR EIF-2B SUBUNIT BETA"/>
    <property type="match status" value="1"/>
</dbReference>
<evidence type="ECO:0000256" key="4">
    <source>
        <dbReference type="ARBA" id="ARBA00022540"/>
    </source>
</evidence>
<dbReference type="GO" id="GO:0005085">
    <property type="term" value="F:guanyl-nucleotide exchange factor activity"/>
    <property type="evidence" value="ECO:0007669"/>
    <property type="project" value="TreeGrafter"/>
</dbReference>
<dbReference type="EMBL" id="LT550270">
    <property type="protein sequence ID" value="SAL95326.1"/>
    <property type="molecule type" value="Genomic_DNA"/>
</dbReference>
<sequence>MLYLTHPLLYSGHRSQVIGSYEVAKETAVLLRQAVSTTRWRDVDTLLDMVTELGGRLAAAQPKELAVGNIVRRVLKVIREVARGELETDALDMEDFDDSNDDNDDEYDDEYDDDIDDDNATLNSDRGKPTGAAGGFFQTDSSSPSQQQQQQHRPRLPTSSNTSSNVGSVTGIERPSLGTQSSMFHLLSDASKLRDDGNNSSVTDQRQQKSIYNLKPLIIQEINEEIIAELESVYKGIADQAIDYIHANEVIMTIGKSRTVEDFLVRAAKTRKFQVIVAETSPTYQGHDMAAALSAAGIDTTVMVDSAIFAAMPRVNKVVVGAHAVLANGGLVAVTGSHLIAAAAKHHSTPVLVCTALYKLSPLFAYDVDTFNITVAPNAILDFQEGAIIDKVGLSNPYYDYVAPELVSLFVHNLGSAPPTYVYRLINDNYDPEDTSL</sequence>
<feature type="compositionally biased region" description="Low complexity" evidence="10">
    <location>
        <begin position="158"/>
        <end position="171"/>
    </location>
</feature>
<evidence type="ECO:0000256" key="3">
    <source>
        <dbReference type="ARBA" id="ARBA00022490"/>
    </source>
</evidence>
<proteinExistence type="inferred from homology"/>
<dbReference type="AlphaFoldDB" id="A0A168KSH4"/>
<dbReference type="OMA" id="SHSCAVA"/>
<keyword evidence="5" id="KW-0648">Protein biosynthesis</keyword>
<comment type="similarity">
    <text evidence="2 9">Belongs to the eIF-2B alpha/beta/delta subunits family.</text>
</comment>
<evidence type="ECO:0000256" key="2">
    <source>
        <dbReference type="ARBA" id="ARBA00007251"/>
    </source>
</evidence>
<evidence type="ECO:0000256" key="1">
    <source>
        <dbReference type="ARBA" id="ARBA00004514"/>
    </source>
</evidence>
<dbReference type="InterPro" id="IPR051855">
    <property type="entry name" value="eIF2B_beta_subunit"/>
</dbReference>
<dbReference type="InterPro" id="IPR042529">
    <property type="entry name" value="IF_2B-like_C"/>
</dbReference>
<evidence type="ECO:0000256" key="9">
    <source>
        <dbReference type="RuleBase" id="RU003814"/>
    </source>
</evidence>
<reference evidence="11" key="1">
    <citation type="submission" date="2016-04" db="EMBL/GenBank/DDBJ databases">
        <authorList>
            <person name="Evans L.H."/>
            <person name="Alamgir A."/>
            <person name="Owens N."/>
            <person name="Weber N.D."/>
            <person name="Virtaneva K."/>
            <person name="Barbian K."/>
            <person name="Babar A."/>
            <person name="Rosenke K."/>
        </authorList>
    </citation>
    <scope>NUCLEOTIDE SEQUENCE [LARGE SCALE GENOMIC DNA]</scope>
    <source>
        <strain evidence="11">CBS 101.48</strain>
    </source>
</reference>
<keyword evidence="3" id="KW-0963">Cytoplasm</keyword>
<dbReference type="InParanoid" id="A0A168KSH4"/>
<dbReference type="PANTHER" id="PTHR45859">
    <property type="entry name" value="TRANSLATION INITIATION FACTOR EIF-2B SUBUNIT BETA"/>
    <property type="match status" value="1"/>
</dbReference>
<dbReference type="Proteomes" id="UP000078561">
    <property type="component" value="Unassembled WGS sequence"/>
</dbReference>